<dbReference type="Proteomes" id="UP001060170">
    <property type="component" value="Chromosome 7"/>
</dbReference>
<evidence type="ECO:0000313" key="1">
    <source>
        <dbReference type="EMBL" id="KAI7951270.1"/>
    </source>
</evidence>
<evidence type="ECO:0000313" key="2">
    <source>
        <dbReference type="Proteomes" id="UP001060170"/>
    </source>
</evidence>
<proteinExistence type="predicted"/>
<name>A0ACC0ED39_9BASI</name>
<organism evidence="1 2">
    <name type="scientific">Puccinia striiformis f. sp. tritici</name>
    <dbReference type="NCBI Taxonomy" id="168172"/>
    <lineage>
        <taxon>Eukaryota</taxon>
        <taxon>Fungi</taxon>
        <taxon>Dikarya</taxon>
        <taxon>Basidiomycota</taxon>
        <taxon>Pucciniomycotina</taxon>
        <taxon>Pucciniomycetes</taxon>
        <taxon>Pucciniales</taxon>
        <taxon>Pucciniaceae</taxon>
        <taxon>Puccinia</taxon>
    </lineage>
</organism>
<reference evidence="2" key="2">
    <citation type="journal article" date="2018" name="Mol. Plant Microbe Interact.">
        <title>Genome sequence resources for the wheat stripe rust pathogen (Puccinia striiformis f. sp. tritici) and the barley stripe rust pathogen (Puccinia striiformis f. sp. hordei).</title>
        <authorList>
            <person name="Xia C."/>
            <person name="Wang M."/>
            <person name="Yin C."/>
            <person name="Cornejo O.E."/>
            <person name="Hulbert S.H."/>
            <person name="Chen X."/>
        </authorList>
    </citation>
    <scope>NUCLEOTIDE SEQUENCE [LARGE SCALE GENOMIC DNA]</scope>
    <source>
        <strain evidence="2">93-210</strain>
    </source>
</reference>
<dbReference type="EMBL" id="CM045871">
    <property type="protein sequence ID" value="KAI7951270.1"/>
    <property type="molecule type" value="Genomic_DNA"/>
</dbReference>
<keyword evidence="2" id="KW-1185">Reference proteome</keyword>
<gene>
    <name evidence="1" type="ORF">MJO28_006954</name>
</gene>
<reference evidence="1 2" key="3">
    <citation type="journal article" date="2022" name="Microbiol. Spectr.">
        <title>Folding features and dynamics of 3D genome architecture in plant fungal pathogens.</title>
        <authorList>
            <person name="Xia C."/>
        </authorList>
    </citation>
    <scope>NUCLEOTIDE SEQUENCE [LARGE SCALE GENOMIC DNA]</scope>
    <source>
        <strain evidence="1 2">93-210</strain>
    </source>
</reference>
<accession>A0ACC0ED39</accession>
<protein>
    <submittedName>
        <fullName evidence="1">Uncharacterized protein</fullName>
    </submittedName>
</protein>
<comment type="caution">
    <text evidence="1">The sequence shown here is derived from an EMBL/GenBank/DDBJ whole genome shotgun (WGS) entry which is preliminary data.</text>
</comment>
<reference evidence="2" key="1">
    <citation type="journal article" date="2018" name="BMC Genomics">
        <title>Genomic insights into host adaptation between the wheat stripe rust pathogen (Puccinia striiformis f. sp. tritici) and the barley stripe rust pathogen (Puccinia striiformis f. sp. hordei).</title>
        <authorList>
            <person name="Xia C."/>
            <person name="Wang M."/>
            <person name="Yin C."/>
            <person name="Cornejo O.E."/>
            <person name="Hulbert S.H."/>
            <person name="Chen X."/>
        </authorList>
    </citation>
    <scope>NUCLEOTIDE SEQUENCE [LARGE SCALE GENOMIC DNA]</scope>
    <source>
        <strain evidence="2">93-210</strain>
    </source>
</reference>
<sequence>MPTSCQSSFGELATTHLGTRLSERSPMRFSGVESILGWQRFVINAFARRDLIQVVVLHKNKVSYLPHLAQYLALAYKPLSTVKLFLGSFLVGIIVTSTVTQRHYSF</sequence>